<dbReference type="AlphaFoldDB" id="A0A285NR27"/>
<dbReference type="GO" id="GO:0003723">
    <property type="term" value="F:RNA binding"/>
    <property type="evidence" value="ECO:0007669"/>
    <property type="project" value="UniProtKB-KW"/>
</dbReference>
<dbReference type="InterPro" id="IPR036986">
    <property type="entry name" value="S4_RNA-bd_sf"/>
</dbReference>
<evidence type="ECO:0000256" key="3">
    <source>
        <dbReference type="PROSITE-ProRule" id="PRU00182"/>
    </source>
</evidence>
<dbReference type="InterPro" id="IPR047048">
    <property type="entry name" value="TlyA"/>
</dbReference>
<dbReference type="NCBIfam" id="TIGR00478">
    <property type="entry name" value="tly"/>
    <property type="match status" value="1"/>
</dbReference>
<protein>
    <submittedName>
        <fullName evidence="5">23S rRNA (Cytidine1920-2'-O)/16S rRNA (Cytidine1409-2'-O)-methyltransferase</fullName>
    </submittedName>
</protein>
<evidence type="ECO:0000313" key="6">
    <source>
        <dbReference type="Proteomes" id="UP000218627"/>
    </source>
</evidence>
<dbReference type="InterPro" id="IPR002877">
    <property type="entry name" value="RNA_MeTrfase_FtsJ_dom"/>
</dbReference>
<dbReference type="OrthoDB" id="9784736at2"/>
<dbReference type="SUPFAM" id="SSF53335">
    <property type="entry name" value="S-adenosyl-L-methionine-dependent methyltransferases"/>
    <property type="match status" value="1"/>
</dbReference>
<dbReference type="Gene3D" id="3.10.290.10">
    <property type="entry name" value="RNA-binding S4 domain"/>
    <property type="match status" value="1"/>
</dbReference>
<keyword evidence="5" id="KW-0489">Methyltransferase</keyword>
<organism evidence="5 6">
    <name type="scientific">Hydrogenobacter hydrogenophilus</name>
    <dbReference type="NCBI Taxonomy" id="35835"/>
    <lineage>
        <taxon>Bacteria</taxon>
        <taxon>Pseudomonadati</taxon>
        <taxon>Aquificota</taxon>
        <taxon>Aquificia</taxon>
        <taxon>Aquificales</taxon>
        <taxon>Aquificaceae</taxon>
        <taxon>Hydrogenobacter</taxon>
    </lineage>
</organism>
<evidence type="ECO:0000313" key="5">
    <source>
        <dbReference type="EMBL" id="SNZ11417.1"/>
    </source>
</evidence>
<name>A0A285NR27_9AQUI</name>
<dbReference type="PANTHER" id="PTHR32319">
    <property type="entry name" value="BACTERIAL HEMOLYSIN-LIKE PROTEIN"/>
    <property type="match status" value="1"/>
</dbReference>
<dbReference type="InterPro" id="IPR029063">
    <property type="entry name" value="SAM-dependent_MTases_sf"/>
</dbReference>
<dbReference type="Pfam" id="PF01728">
    <property type="entry name" value="FtsJ"/>
    <property type="match status" value="1"/>
</dbReference>
<feature type="domain" description="RNA-binding S4" evidence="4">
    <location>
        <begin position="4"/>
        <end position="68"/>
    </location>
</feature>
<dbReference type="PANTHER" id="PTHR32319:SF0">
    <property type="entry name" value="BACTERIAL HEMOLYSIN-LIKE PROTEIN"/>
    <property type="match status" value="1"/>
</dbReference>
<keyword evidence="5" id="KW-0808">Transferase</keyword>
<keyword evidence="1 3" id="KW-0694">RNA-binding</keyword>
<dbReference type="Pfam" id="PF01479">
    <property type="entry name" value="S4"/>
    <property type="match status" value="1"/>
</dbReference>
<dbReference type="Proteomes" id="UP000218627">
    <property type="component" value="Unassembled WGS sequence"/>
</dbReference>
<dbReference type="PIRSF" id="PIRSF005578">
    <property type="entry name" value="TlyA"/>
    <property type="match status" value="1"/>
</dbReference>
<dbReference type="InterPro" id="IPR002942">
    <property type="entry name" value="S4_RNA-bd"/>
</dbReference>
<proteinExistence type="inferred from homology"/>
<keyword evidence="6" id="KW-1185">Reference proteome</keyword>
<dbReference type="EMBL" id="OBEN01000001">
    <property type="protein sequence ID" value="SNZ11417.1"/>
    <property type="molecule type" value="Genomic_DNA"/>
</dbReference>
<reference evidence="6" key="1">
    <citation type="submission" date="2017-09" db="EMBL/GenBank/DDBJ databases">
        <authorList>
            <person name="Varghese N."/>
            <person name="Submissions S."/>
        </authorList>
    </citation>
    <scope>NUCLEOTIDE SEQUENCE [LARGE SCALE GENOMIC DNA]</scope>
    <source>
        <strain evidence="6">DSM 2913</strain>
    </source>
</reference>
<evidence type="ECO:0000259" key="4">
    <source>
        <dbReference type="SMART" id="SM00363"/>
    </source>
</evidence>
<dbReference type="SUPFAM" id="SSF55174">
    <property type="entry name" value="Alpha-L RNA-binding motif"/>
    <property type="match status" value="1"/>
</dbReference>
<dbReference type="CDD" id="cd02440">
    <property type="entry name" value="AdoMet_MTases"/>
    <property type="match status" value="1"/>
</dbReference>
<evidence type="ECO:0000256" key="2">
    <source>
        <dbReference type="ARBA" id="ARBA00029460"/>
    </source>
</evidence>
<comment type="similarity">
    <text evidence="2">Belongs to the TlyA family.</text>
</comment>
<accession>A0A285NR27</accession>
<dbReference type="Gene3D" id="3.40.50.150">
    <property type="entry name" value="Vaccinia Virus protein VP39"/>
    <property type="match status" value="1"/>
</dbReference>
<sequence length="261" mass="29186">MPRERLDKKLLELGFASSREKAQALIMSGLVVVDGHIVDKPGFLVKEGQRIEVKETMRYVSRGGYKLEHVLERFKVDVKGLVALDVGSSTGGFTDCLLQKGALKVYAVDVGRAQMDMKLRKDPRVILYEETDARSLTEEHIPQKVDIITVDVSFISLTKILSHVLKFLKDDGIALILVKPQFELTPEKVRKGVVRDPKDKAYAVLKVCKHLNELGFNVGGVIKSKPKGSKGNEEFFVLAGRHLIQIKEIEKAIEDAVREPI</sequence>
<evidence type="ECO:0000256" key="1">
    <source>
        <dbReference type="ARBA" id="ARBA00022884"/>
    </source>
</evidence>
<dbReference type="PROSITE" id="PS50889">
    <property type="entry name" value="S4"/>
    <property type="match status" value="1"/>
</dbReference>
<dbReference type="CDD" id="cd00165">
    <property type="entry name" value="S4"/>
    <property type="match status" value="1"/>
</dbReference>
<dbReference type="RefSeq" id="WP_096600235.1">
    <property type="nucleotide sequence ID" value="NZ_OBEN01000001.1"/>
</dbReference>
<dbReference type="GO" id="GO:0008168">
    <property type="term" value="F:methyltransferase activity"/>
    <property type="evidence" value="ECO:0007669"/>
    <property type="project" value="UniProtKB-KW"/>
</dbReference>
<dbReference type="GO" id="GO:0032259">
    <property type="term" value="P:methylation"/>
    <property type="evidence" value="ECO:0007669"/>
    <property type="project" value="UniProtKB-KW"/>
</dbReference>
<gene>
    <name evidence="5" type="ORF">SAMN06265353_0234</name>
</gene>
<dbReference type="InterPro" id="IPR004538">
    <property type="entry name" value="Hemolysin_A/TlyA"/>
</dbReference>
<dbReference type="SMART" id="SM00363">
    <property type="entry name" value="S4"/>
    <property type="match status" value="1"/>
</dbReference>